<feature type="region of interest" description="Disordered" evidence="1">
    <location>
        <begin position="1"/>
        <end position="21"/>
    </location>
</feature>
<reference evidence="2" key="1">
    <citation type="journal article" date="2014" name="Int. J. Syst. Evol. Microbiol.">
        <title>Complete genome sequence of Corynebacterium casei LMG S-19264T (=DSM 44701T), isolated from a smear-ripened cheese.</title>
        <authorList>
            <consortium name="US DOE Joint Genome Institute (JGI-PGF)"/>
            <person name="Walter F."/>
            <person name="Albersmeier A."/>
            <person name="Kalinowski J."/>
            <person name="Ruckert C."/>
        </authorList>
    </citation>
    <scope>NUCLEOTIDE SEQUENCE</scope>
    <source>
        <strain evidence="2">JCM 4125</strain>
    </source>
</reference>
<evidence type="ECO:0000313" key="2">
    <source>
        <dbReference type="EMBL" id="GGT61526.1"/>
    </source>
</evidence>
<sequence>MSGVRGSDWVLPERSGATTGATSALGAGRAVAAVAGGVRGRARAAAHVTPIEEVSNPRMPTILDIAIHICPLGS</sequence>
<evidence type="ECO:0000256" key="1">
    <source>
        <dbReference type="SAM" id="MobiDB-lite"/>
    </source>
</evidence>
<comment type="caution">
    <text evidence="2">The sequence shown here is derived from an EMBL/GenBank/DDBJ whole genome shotgun (WGS) entry which is preliminary data.</text>
</comment>
<proteinExistence type="predicted"/>
<dbReference type="AlphaFoldDB" id="A0A918HH62"/>
<dbReference type="EMBL" id="BMSA01000013">
    <property type="protein sequence ID" value="GGT61526.1"/>
    <property type="molecule type" value="Genomic_DNA"/>
</dbReference>
<keyword evidence="3" id="KW-1185">Reference proteome</keyword>
<gene>
    <name evidence="2" type="ORF">GCM10010226_43940</name>
</gene>
<evidence type="ECO:0000313" key="3">
    <source>
        <dbReference type="Proteomes" id="UP000646776"/>
    </source>
</evidence>
<dbReference type="Proteomes" id="UP000646776">
    <property type="component" value="Unassembled WGS sequence"/>
</dbReference>
<organism evidence="2 3">
    <name type="scientific">Streptomyces phaeofaciens</name>
    <dbReference type="NCBI Taxonomy" id="68254"/>
    <lineage>
        <taxon>Bacteria</taxon>
        <taxon>Bacillati</taxon>
        <taxon>Actinomycetota</taxon>
        <taxon>Actinomycetes</taxon>
        <taxon>Kitasatosporales</taxon>
        <taxon>Streptomycetaceae</taxon>
        <taxon>Streptomyces</taxon>
    </lineage>
</organism>
<protein>
    <submittedName>
        <fullName evidence="2">Uncharacterized protein</fullName>
    </submittedName>
</protein>
<accession>A0A918HH62</accession>
<reference evidence="2" key="2">
    <citation type="submission" date="2020-09" db="EMBL/GenBank/DDBJ databases">
        <authorList>
            <person name="Sun Q."/>
            <person name="Ohkuma M."/>
        </authorList>
    </citation>
    <scope>NUCLEOTIDE SEQUENCE</scope>
    <source>
        <strain evidence="2">JCM 4125</strain>
    </source>
</reference>
<name>A0A918HH62_9ACTN</name>